<dbReference type="KEGG" id="mmaz:MmTuc01_3232"/>
<gene>
    <name evidence="1" type="ORF">MmTuc01_3232</name>
</gene>
<organism evidence="1 2">
    <name type="scientific">Methanosarcina mazei Tuc01</name>
    <dbReference type="NCBI Taxonomy" id="1236903"/>
    <lineage>
        <taxon>Archaea</taxon>
        <taxon>Methanobacteriati</taxon>
        <taxon>Methanobacteriota</taxon>
        <taxon>Stenosarchaea group</taxon>
        <taxon>Methanomicrobia</taxon>
        <taxon>Methanosarcinales</taxon>
        <taxon>Methanosarcinaceae</taxon>
        <taxon>Methanosarcina</taxon>
    </lineage>
</organism>
<name>M1QNA8_METMZ</name>
<dbReference type="HOGENOM" id="CLU_3194534_0_0_2"/>
<sequence length="45" mass="5199">MRKKGYTLGLCQTSRRKVENKRKSKIRPISTRVRTHPKAVSGEIC</sequence>
<dbReference type="BioCyc" id="MMAZ1236903:G139K-3078-MONOMER"/>
<dbReference type="Proteomes" id="UP000011718">
    <property type="component" value="Chromosome"/>
</dbReference>
<dbReference type="AlphaFoldDB" id="M1QNA8"/>
<evidence type="ECO:0000313" key="1">
    <source>
        <dbReference type="EMBL" id="AGF98489.1"/>
    </source>
</evidence>
<dbReference type="EMBL" id="CP004144">
    <property type="protein sequence ID" value="AGF98489.1"/>
    <property type="molecule type" value="Genomic_DNA"/>
</dbReference>
<protein>
    <submittedName>
        <fullName evidence="1">Uncharacterized protein</fullName>
    </submittedName>
</protein>
<reference evidence="1 2" key="1">
    <citation type="journal article" date="2013" name="Genome Announc.">
        <title>Complete Genome of a Methanosarcina mazei Strain Isolated from Sediment Samples from an Amazonian Flooded Area.</title>
        <authorList>
            <person name="Assis das Gracas D."/>
            <person name="Thiago Juca Ramos R."/>
            <person name="Vieira Araujo A.C."/>
            <person name="Zahlouth R."/>
            <person name="Ribeiro Carneiro A."/>
            <person name="Souza Lopes T."/>
            <person name="Azevedo Barauna R."/>
            <person name="Azevedo V."/>
            <person name="Cruz Schneider M.P."/>
            <person name="Pellizari V.H."/>
            <person name="Silva A."/>
        </authorList>
    </citation>
    <scope>NUCLEOTIDE SEQUENCE [LARGE SCALE GENOMIC DNA]</scope>
    <source>
        <strain evidence="1 2">Tuc01</strain>
    </source>
</reference>
<accession>M1QNA8</accession>
<proteinExistence type="predicted"/>
<evidence type="ECO:0000313" key="2">
    <source>
        <dbReference type="Proteomes" id="UP000011718"/>
    </source>
</evidence>